<dbReference type="InterPro" id="IPR014748">
    <property type="entry name" value="Enoyl-CoA_hydra_C"/>
</dbReference>
<dbReference type="eggNOG" id="COG1024">
    <property type="taxonomic scope" value="Bacteria"/>
</dbReference>
<sequence>MTEQYITYELEGDIALIGINRPDKRNAMSSEVAAELIVAAQRAGREARAGIIFGHGEHFCAGLDLVAVGEKRKAGVSDTDKRERHPEHLGFDAIARGPIPFVAALSGVVIGLGLELACAAQIRVADRSVVFGLPEAMRGIFVGGGGSVRIQRLIGYARMADMMLTRRTLTADEGCAQNLCQYVVDPGEALAKARELAARMVENVALSNWTICNILPRINDLGHDDGLMLEQMAAHYTVGQETLERLDQFAAKRGPRFLG</sequence>
<evidence type="ECO:0000313" key="3">
    <source>
        <dbReference type="Proteomes" id="UP000015531"/>
    </source>
</evidence>
<dbReference type="PATRIC" id="fig|1331060.3.peg.2625"/>
<proteinExistence type="inferred from homology"/>
<dbReference type="Gene3D" id="3.90.226.10">
    <property type="entry name" value="2-enoyl-CoA Hydratase, Chain A, domain 1"/>
    <property type="match status" value="1"/>
</dbReference>
<protein>
    <recommendedName>
        <fullName evidence="4">Enoyl-CoA hydratase</fullName>
    </recommendedName>
</protein>
<dbReference type="InterPro" id="IPR029045">
    <property type="entry name" value="ClpP/crotonase-like_dom_sf"/>
</dbReference>
<dbReference type="NCBIfam" id="NF006013">
    <property type="entry name" value="PRK08150.1"/>
    <property type="match status" value="1"/>
</dbReference>
<dbReference type="InterPro" id="IPR017972">
    <property type="entry name" value="Cyt_P450_CS"/>
</dbReference>
<dbReference type="PANTHER" id="PTHR43802">
    <property type="entry name" value="ENOYL-COA HYDRATASE"/>
    <property type="match status" value="1"/>
</dbReference>
<organism evidence="2 3">
    <name type="scientific">Sphingobium lactosutens DS20</name>
    <dbReference type="NCBI Taxonomy" id="1331060"/>
    <lineage>
        <taxon>Bacteria</taxon>
        <taxon>Pseudomonadati</taxon>
        <taxon>Pseudomonadota</taxon>
        <taxon>Alphaproteobacteria</taxon>
        <taxon>Sphingomonadales</taxon>
        <taxon>Sphingomonadaceae</taxon>
        <taxon>Sphingobium</taxon>
    </lineage>
</organism>
<evidence type="ECO:0000313" key="2">
    <source>
        <dbReference type="EMBL" id="EQB14461.1"/>
    </source>
</evidence>
<dbReference type="InterPro" id="IPR001753">
    <property type="entry name" value="Enoyl-CoA_hydra/iso"/>
</dbReference>
<dbReference type="Pfam" id="PF00378">
    <property type="entry name" value="ECH_1"/>
    <property type="match status" value="1"/>
</dbReference>
<dbReference type="GO" id="GO:0016705">
    <property type="term" value="F:oxidoreductase activity, acting on paired donors, with incorporation or reduction of molecular oxygen"/>
    <property type="evidence" value="ECO:0007669"/>
    <property type="project" value="InterPro"/>
</dbReference>
<dbReference type="RefSeq" id="WP_021226401.1">
    <property type="nucleotide sequence ID" value="NZ_ATDP01000091.1"/>
</dbReference>
<comment type="similarity">
    <text evidence="1">Belongs to the enoyl-CoA hydratase/isomerase family.</text>
</comment>
<evidence type="ECO:0000256" key="1">
    <source>
        <dbReference type="ARBA" id="ARBA00005254"/>
    </source>
</evidence>
<dbReference type="CDD" id="cd06558">
    <property type="entry name" value="crotonase-like"/>
    <property type="match status" value="1"/>
</dbReference>
<dbReference type="Proteomes" id="UP000015531">
    <property type="component" value="Unassembled WGS sequence"/>
</dbReference>
<dbReference type="AlphaFoldDB" id="T0HDQ1"/>
<dbReference type="SUPFAM" id="SSF52096">
    <property type="entry name" value="ClpP/crotonase"/>
    <property type="match status" value="1"/>
</dbReference>
<dbReference type="Gene3D" id="1.10.12.10">
    <property type="entry name" value="Lyase 2-enoyl-coa Hydratase, Chain A, domain 2"/>
    <property type="match status" value="1"/>
</dbReference>
<keyword evidence="3" id="KW-1185">Reference proteome</keyword>
<reference evidence="2 3" key="1">
    <citation type="journal article" date="2013" name="Genome Announc.">
        <title>Draft Genome Sequence of Sphingobium lactosutens Strain DS20T, Isolated from a Hexachlorocyclohexane Dumpsite.</title>
        <authorList>
            <person name="Kumar R."/>
            <person name="Dwivedi V."/>
            <person name="Negi V."/>
            <person name="Khurana J.P."/>
            <person name="Lal R."/>
        </authorList>
    </citation>
    <scope>NUCLEOTIDE SEQUENCE [LARGE SCALE GENOMIC DNA]</scope>
    <source>
        <strain evidence="2 3">DS20</strain>
    </source>
</reference>
<dbReference type="OrthoDB" id="9802898at2"/>
<evidence type="ECO:0008006" key="4">
    <source>
        <dbReference type="Google" id="ProtNLM"/>
    </source>
</evidence>
<accession>T0HDQ1</accession>
<gene>
    <name evidence="2" type="ORF">RLDS_13755</name>
</gene>
<dbReference type="PROSITE" id="PS00086">
    <property type="entry name" value="CYTOCHROME_P450"/>
    <property type="match status" value="1"/>
</dbReference>
<dbReference type="EMBL" id="ATDP01000091">
    <property type="protein sequence ID" value="EQB14461.1"/>
    <property type="molecule type" value="Genomic_DNA"/>
</dbReference>
<dbReference type="GO" id="GO:0005506">
    <property type="term" value="F:iron ion binding"/>
    <property type="evidence" value="ECO:0007669"/>
    <property type="project" value="InterPro"/>
</dbReference>
<dbReference type="PANTHER" id="PTHR43802:SF1">
    <property type="entry name" value="IP11341P-RELATED"/>
    <property type="match status" value="1"/>
</dbReference>
<comment type="caution">
    <text evidence="2">The sequence shown here is derived from an EMBL/GenBank/DDBJ whole genome shotgun (WGS) entry which is preliminary data.</text>
</comment>
<name>T0HDQ1_9SPHN</name>